<name>A0ABR9NKW1_9GAMM</name>
<dbReference type="EMBL" id="JADAZL010000007">
    <property type="protein sequence ID" value="MBE2165534.1"/>
    <property type="molecule type" value="Genomic_DNA"/>
</dbReference>
<reference evidence="3" key="2">
    <citation type="submission" date="2023-07" db="EMBL/GenBank/DDBJ databases">
        <title>Acinetobacter oleivorans assembled AC1583.</title>
        <authorList>
            <person name="Yeo C.C."/>
        </authorList>
    </citation>
    <scope>NUCLEOTIDE SEQUENCE [LARGE SCALE GENOMIC DNA]</scope>
    <source>
        <strain evidence="3">AC1583</strain>
    </source>
</reference>
<accession>A0ABR9NKW1</accession>
<evidence type="ECO:0000256" key="1">
    <source>
        <dbReference type="SAM" id="Coils"/>
    </source>
</evidence>
<evidence type="ECO:0000313" key="2">
    <source>
        <dbReference type="EMBL" id="MBE2165534.1"/>
    </source>
</evidence>
<dbReference type="Gene3D" id="3.40.50.9200">
    <property type="entry name" value="Hypothetical protein MTH538"/>
    <property type="match status" value="1"/>
</dbReference>
<protein>
    <submittedName>
        <fullName evidence="2">Uncharacterized protein</fullName>
    </submittedName>
</protein>
<dbReference type="InterPro" id="IPR036490">
    <property type="entry name" value="ThsB_TIR-like_sf"/>
</dbReference>
<feature type="coiled-coil region" evidence="1">
    <location>
        <begin position="4"/>
        <end position="34"/>
    </location>
</feature>
<comment type="caution">
    <text evidence="2">The sequence shown here is derived from an EMBL/GenBank/DDBJ whole genome shotgun (WGS) entry which is preliminary data.</text>
</comment>
<dbReference type="Proteomes" id="UP000619170">
    <property type="component" value="Unassembled WGS sequence"/>
</dbReference>
<dbReference type="RefSeq" id="WP_192834612.1">
    <property type="nucleotide sequence ID" value="NZ_JADAZL010000007.1"/>
</dbReference>
<organism evidence="2 3">
    <name type="scientific">Acinetobacter oleivorans</name>
    <dbReference type="NCBI Taxonomy" id="1148157"/>
    <lineage>
        <taxon>Bacteria</taxon>
        <taxon>Pseudomonadati</taxon>
        <taxon>Pseudomonadota</taxon>
        <taxon>Gammaproteobacteria</taxon>
        <taxon>Moraxellales</taxon>
        <taxon>Moraxellaceae</taxon>
        <taxon>Acinetobacter</taxon>
    </lineage>
</organism>
<keyword evidence="3" id="KW-1185">Reference proteome</keyword>
<dbReference type="SUPFAM" id="SSF52206">
    <property type="entry name" value="Hypothetical protein MTH538"/>
    <property type="match status" value="1"/>
</dbReference>
<gene>
    <name evidence="2" type="ORF">IIQ43_13465</name>
</gene>
<evidence type="ECO:0000313" key="3">
    <source>
        <dbReference type="Proteomes" id="UP000619170"/>
    </source>
</evidence>
<reference evidence="2 3" key="1">
    <citation type="submission" date="2020-10" db="EMBL/GenBank/DDBJ databases">
        <authorList>
            <person name="Mohd Rani F."/>
        </authorList>
    </citation>
    <scope>NUCLEOTIDE SEQUENCE [LARGE SCALE GENOMIC DNA]</scope>
    <source>
        <strain evidence="2 3">AC1583</strain>
    </source>
</reference>
<sequence length="134" mass="15249">MKIKVIYLEELKDAQRLRDKLNNLGNEVEIENLSPHSQFENNIDIVVIYIEKNIHSSAAIDTLIEEYSVQGKRIIGIHSILKINNKTPEALDKVADAIVCWDDALITRAINGENIFVDAECQLPKKKEISRFSC</sequence>
<proteinExistence type="predicted"/>
<keyword evidence="1" id="KW-0175">Coiled coil</keyword>